<evidence type="ECO:0000259" key="7">
    <source>
        <dbReference type="Pfam" id="PF02737"/>
    </source>
</evidence>
<feature type="binding site" evidence="5">
    <location>
        <position position="56"/>
    </location>
    <ligand>
        <name>CoA</name>
        <dbReference type="ChEBI" id="CHEBI:57287"/>
    </ligand>
</feature>
<dbReference type="Pfam" id="PF00725">
    <property type="entry name" value="3HCDH"/>
    <property type="match status" value="1"/>
</dbReference>
<dbReference type="EMBL" id="JACHXK010000002">
    <property type="protein sequence ID" value="MBB3109328.1"/>
    <property type="molecule type" value="Genomic_DNA"/>
</dbReference>
<dbReference type="Gene3D" id="3.40.50.720">
    <property type="entry name" value="NAD(P)-binding Rossmann-like Domain"/>
    <property type="match status" value="1"/>
</dbReference>
<dbReference type="PANTHER" id="PTHR48075:SF5">
    <property type="entry name" value="3-HYDROXYBUTYRYL-COA DEHYDROGENASE"/>
    <property type="match status" value="1"/>
</dbReference>
<dbReference type="GO" id="GO:0008691">
    <property type="term" value="F:3-hydroxybutyryl-CoA dehydrogenase activity"/>
    <property type="evidence" value="ECO:0007669"/>
    <property type="project" value="UniProtKB-EC"/>
</dbReference>
<dbReference type="GO" id="GO:0070403">
    <property type="term" value="F:NAD+ binding"/>
    <property type="evidence" value="ECO:0007669"/>
    <property type="project" value="InterPro"/>
</dbReference>
<feature type="site" description="Important for catalytic activity" evidence="4">
    <location>
        <position position="140"/>
    </location>
</feature>
<dbReference type="PIRSF" id="PIRSF000105">
    <property type="entry name" value="HCDH"/>
    <property type="match status" value="1"/>
</dbReference>
<evidence type="ECO:0000259" key="6">
    <source>
        <dbReference type="Pfam" id="PF00725"/>
    </source>
</evidence>
<dbReference type="InterPro" id="IPR006108">
    <property type="entry name" value="3HC_DH_C"/>
</dbReference>
<feature type="binding site" evidence="5">
    <location>
        <position position="119"/>
    </location>
    <ligand>
        <name>CoA</name>
        <dbReference type="ChEBI" id="CHEBI:57287"/>
    </ligand>
</feature>
<accession>A0A7W5AV97</accession>
<keyword evidence="9" id="KW-1185">Reference proteome</keyword>
<dbReference type="PANTHER" id="PTHR48075">
    <property type="entry name" value="3-HYDROXYACYL-COA DEHYDROGENASE FAMILY PROTEIN"/>
    <property type="match status" value="1"/>
</dbReference>
<comment type="similarity">
    <text evidence="2">Belongs to the 3-hydroxyacyl-CoA dehydrogenase family.</text>
</comment>
<dbReference type="AlphaFoldDB" id="A0A7W5AV97"/>
<evidence type="ECO:0000256" key="3">
    <source>
        <dbReference type="ARBA" id="ARBA00023002"/>
    </source>
</evidence>
<dbReference type="RefSeq" id="WP_183598278.1">
    <property type="nucleotide sequence ID" value="NZ_JACHXK010000002.1"/>
</dbReference>
<evidence type="ECO:0000256" key="1">
    <source>
        <dbReference type="ARBA" id="ARBA00005086"/>
    </source>
</evidence>
<dbReference type="GO" id="GO:0006635">
    <property type="term" value="P:fatty acid beta-oxidation"/>
    <property type="evidence" value="ECO:0007669"/>
    <property type="project" value="TreeGrafter"/>
</dbReference>
<evidence type="ECO:0000256" key="2">
    <source>
        <dbReference type="ARBA" id="ARBA00009463"/>
    </source>
</evidence>
<dbReference type="EC" id="1.1.1.157" evidence="8"/>
<feature type="binding site" evidence="5">
    <location>
        <position position="49"/>
    </location>
    <ligand>
        <name>CoA</name>
        <dbReference type="ChEBI" id="CHEBI:57287"/>
    </ligand>
</feature>
<evidence type="ECO:0000256" key="5">
    <source>
        <dbReference type="PIRSR" id="PIRSR000105-3"/>
    </source>
</evidence>
<dbReference type="InterPro" id="IPR036291">
    <property type="entry name" value="NAD(P)-bd_dom_sf"/>
</dbReference>
<feature type="domain" description="3-hydroxyacyl-CoA dehydrogenase C-terminal" evidence="6">
    <location>
        <begin position="187"/>
        <end position="283"/>
    </location>
</feature>
<name>A0A7W5AV97_9BACL</name>
<protein>
    <submittedName>
        <fullName evidence="8">3-hydroxybutyryl-CoA dehydrogenase</fullName>
        <ecNumber evidence="8">1.1.1.157</ecNumber>
    </submittedName>
</protein>
<dbReference type="InterPro" id="IPR013328">
    <property type="entry name" value="6PGD_dom2"/>
</dbReference>
<evidence type="ECO:0000256" key="4">
    <source>
        <dbReference type="PIRSR" id="PIRSR000105-1"/>
    </source>
</evidence>
<gene>
    <name evidence="8" type="ORF">FHS18_001380</name>
</gene>
<dbReference type="Pfam" id="PF02737">
    <property type="entry name" value="3HCDH_N"/>
    <property type="match status" value="1"/>
</dbReference>
<dbReference type="Gene3D" id="1.10.1040.10">
    <property type="entry name" value="N-(1-d-carboxylethyl)-l-norvaline Dehydrogenase, domain 2"/>
    <property type="match status" value="1"/>
</dbReference>
<evidence type="ECO:0000313" key="9">
    <source>
        <dbReference type="Proteomes" id="UP000570361"/>
    </source>
</evidence>
<dbReference type="FunFam" id="3.40.50.720:FF:000009">
    <property type="entry name" value="Fatty oxidation complex, alpha subunit"/>
    <property type="match status" value="1"/>
</dbReference>
<dbReference type="InterPro" id="IPR006176">
    <property type="entry name" value="3-OHacyl-CoA_DH_NAD-bd"/>
</dbReference>
<dbReference type="SUPFAM" id="SSF48179">
    <property type="entry name" value="6-phosphogluconate dehydrogenase C-terminal domain-like"/>
    <property type="match status" value="1"/>
</dbReference>
<dbReference type="Proteomes" id="UP000570361">
    <property type="component" value="Unassembled WGS sequence"/>
</dbReference>
<organism evidence="8 9">
    <name type="scientific">Paenibacillus phyllosphaerae</name>
    <dbReference type="NCBI Taxonomy" id="274593"/>
    <lineage>
        <taxon>Bacteria</taxon>
        <taxon>Bacillati</taxon>
        <taxon>Bacillota</taxon>
        <taxon>Bacilli</taxon>
        <taxon>Bacillales</taxon>
        <taxon>Paenibacillaceae</taxon>
        <taxon>Paenibacillus</taxon>
    </lineage>
</organism>
<sequence>MNVRKVGVIGAGTMGQGIAEMLAFKGLDVYVIEQSAERLAAAIQSIELSLDKQIEKWALTQAEKKLVMNRIHPIEKMGELSGCEIVIETISEDLESKKIVFDQLDRLCGPNVILASNTSTLSLTELAGVTAYPERVIGMHFVYPVMKTDLVEIVRGLKTSDDTFSRTKYFVEEIIQKKGVMVFESPGFVTTRLICLFINEALHVLEEGVASAEDIDSAMRIGYSFQHGPFEMADRFGLDSVLAALERMFREYGELKYRPSIVLKKMVRAGHLGVKSGIGFFNYDKDGDRV</sequence>
<feature type="domain" description="3-hydroxyacyl-CoA dehydrogenase NAD binding" evidence="7">
    <location>
        <begin position="5"/>
        <end position="182"/>
    </location>
</feature>
<proteinExistence type="inferred from homology"/>
<evidence type="ECO:0000313" key="8">
    <source>
        <dbReference type="EMBL" id="MBB3109328.1"/>
    </source>
</evidence>
<comment type="pathway">
    <text evidence="1">Lipid metabolism; butanoate metabolism.</text>
</comment>
<dbReference type="SUPFAM" id="SSF51735">
    <property type="entry name" value="NAD(P)-binding Rossmann-fold domains"/>
    <property type="match status" value="1"/>
</dbReference>
<reference evidence="8 9" key="1">
    <citation type="submission" date="2020-08" db="EMBL/GenBank/DDBJ databases">
        <title>Genomic Encyclopedia of Type Strains, Phase III (KMG-III): the genomes of soil and plant-associated and newly described type strains.</title>
        <authorList>
            <person name="Whitman W."/>
        </authorList>
    </citation>
    <scope>NUCLEOTIDE SEQUENCE [LARGE SCALE GENOMIC DNA]</scope>
    <source>
        <strain evidence="8 9">CECT 5862</strain>
    </source>
</reference>
<dbReference type="InterPro" id="IPR022694">
    <property type="entry name" value="3-OHacyl-CoA_DH"/>
</dbReference>
<keyword evidence="3 8" id="KW-0560">Oxidoreductase</keyword>
<dbReference type="InterPro" id="IPR008927">
    <property type="entry name" value="6-PGluconate_DH-like_C_sf"/>
</dbReference>
<comment type="caution">
    <text evidence="8">The sequence shown here is derived from an EMBL/GenBank/DDBJ whole genome shotgun (WGS) entry which is preliminary data.</text>
</comment>